<dbReference type="OMA" id="KMERNDF"/>
<protein>
    <submittedName>
        <fullName evidence="2">Uncharacterized protein</fullName>
    </submittedName>
</protein>
<name>A0A3P6TSR7_LITSI</name>
<dbReference type="OrthoDB" id="10523343at2759"/>
<organism evidence="2 3">
    <name type="scientific">Litomosoides sigmodontis</name>
    <name type="common">Filarial nematode worm</name>
    <dbReference type="NCBI Taxonomy" id="42156"/>
    <lineage>
        <taxon>Eukaryota</taxon>
        <taxon>Metazoa</taxon>
        <taxon>Ecdysozoa</taxon>
        <taxon>Nematoda</taxon>
        <taxon>Chromadorea</taxon>
        <taxon>Rhabditida</taxon>
        <taxon>Spirurina</taxon>
        <taxon>Spiruromorpha</taxon>
        <taxon>Filarioidea</taxon>
        <taxon>Onchocercidae</taxon>
        <taxon>Litomosoides</taxon>
    </lineage>
</organism>
<sequence>MNMSTKSEFLVDTEQQSTSDPINTEHSVSDADATNVPEVGGDANSSDLTSTFNAEKFNQSLSNAEKQNHLSIQSYPFGACSIGAAAAAVVAAAADPVLETSILLRKLPEGFGMSLSY</sequence>
<keyword evidence="3" id="KW-1185">Reference proteome</keyword>
<dbReference type="AlphaFoldDB" id="A0A3P6TSR7"/>
<proteinExistence type="predicted"/>
<feature type="region of interest" description="Disordered" evidence="1">
    <location>
        <begin position="1"/>
        <end position="47"/>
    </location>
</feature>
<reference evidence="2 3" key="1">
    <citation type="submission" date="2018-08" db="EMBL/GenBank/DDBJ databases">
        <authorList>
            <person name="Laetsch R D."/>
            <person name="Stevens L."/>
            <person name="Kumar S."/>
            <person name="Blaxter L. M."/>
        </authorList>
    </citation>
    <scope>NUCLEOTIDE SEQUENCE [LARGE SCALE GENOMIC DNA]</scope>
</reference>
<feature type="compositionally biased region" description="Polar residues" evidence="1">
    <location>
        <begin position="1"/>
        <end position="26"/>
    </location>
</feature>
<evidence type="ECO:0000256" key="1">
    <source>
        <dbReference type="SAM" id="MobiDB-lite"/>
    </source>
</evidence>
<accession>A0A3P6TSR7</accession>
<dbReference type="EMBL" id="UYRX01000431">
    <property type="protein sequence ID" value="VDK82130.1"/>
    <property type="molecule type" value="Genomic_DNA"/>
</dbReference>
<evidence type="ECO:0000313" key="2">
    <source>
        <dbReference type="EMBL" id="VDK82130.1"/>
    </source>
</evidence>
<evidence type="ECO:0000313" key="3">
    <source>
        <dbReference type="Proteomes" id="UP000277928"/>
    </source>
</evidence>
<gene>
    <name evidence="2" type="ORF">NLS_LOCUS5611</name>
</gene>
<dbReference type="Proteomes" id="UP000277928">
    <property type="component" value="Unassembled WGS sequence"/>
</dbReference>